<proteinExistence type="predicted"/>
<dbReference type="SMART" id="SM01204">
    <property type="entry name" value="FIST_C"/>
    <property type="match status" value="1"/>
</dbReference>
<accession>A0A8J2SHX9</accession>
<dbReference type="FunFam" id="3.40.30.10:FF:000245">
    <property type="entry name" value="Thioredoxin"/>
    <property type="match status" value="1"/>
</dbReference>
<dbReference type="PRINTS" id="PR00421">
    <property type="entry name" value="THIOREDOXIN"/>
</dbReference>
<dbReference type="PROSITE" id="PS51352">
    <property type="entry name" value="THIOREDOXIN_2"/>
    <property type="match status" value="1"/>
</dbReference>
<dbReference type="EMBL" id="CAKKNE010000004">
    <property type="protein sequence ID" value="CAH0372988.1"/>
    <property type="molecule type" value="Genomic_DNA"/>
</dbReference>
<dbReference type="SMART" id="SM00897">
    <property type="entry name" value="FIST"/>
    <property type="match status" value="1"/>
</dbReference>
<dbReference type="Pfam" id="PF08495">
    <property type="entry name" value="FIST"/>
    <property type="match status" value="1"/>
</dbReference>
<evidence type="ECO:0000259" key="2">
    <source>
        <dbReference type="PROSITE" id="PS51352"/>
    </source>
</evidence>
<dbReference type="AlphaFoldDB" id="A0A8J2SHX9"/>
<organism evidence="3 4">
    <name type="scientific">Pelagomonas calceolata</name>
    <dbReference type="NCBI Taxonomy" id="35677"/>
    <lineage>
        <taxon>Eukaryota</taxon>
        <taxon>Sar</taxon>
        <taxon>Stramenopiles</taxon>
        <taxon>Ochrophyta</taxon>
        <taxon>Pelagophyceae</taxon>
        <taxon>Pelagomonadales</taxon>
        <taxon>Pelagomonadaceae</taxon>
        <taxon>Pelagomonas</taxon>
    </lineage>
</organism>
<feature type="domain" description="Thioredoxin" evidence="2">
    <location>
        <begin position="336"/>
        <end position="481"/>
    </location>
</feature>
<sequence length="481" mass="50014">MALRIKSLAVAAPSIEQLCTKFAAKLQEAKPDALLWLTDSQQTAAVAKVASRACASIGARTDAGLIGGGSEYYGPPGAEARVSALAIQNAGAVTPFYSPPEGLPELDDWASLASAPPEQAPPLFLLAAPPANAAFDLEGWLARMDSALPWSRKVGGVVCSDRLFLNDQATDGGVVGLAFRDCDMQAVVSQGAAPFGRSMVITRADGNVVRELDGGPVHEVLDPVLQDFMLDEPGNLMVGVEVPTAAAAEGGPVVEEDRPYVVRQLLGFDRDASALAIGAAPDLVREGVRIRLHAFSASNARNELANAAERLDGTTGGGLMVPCVGRGPALYGADGVESEALGPSLELAGFFANGEIGPVGGRTFVHTFSTSVGLRGGVKQLKTKAEFDAELAAAGGKLVVVDFTATWCGPCQMIAPLFAELSEKNPDVVFVKVDVDENQETAAACGINCMPTFQFYKNGAKAFEMQGADPNQLTAKVAALK</sequence>
<evidence type="ECO:0000256" key="1">
    <source>
        <dbReference type="ARBA" id="ARBA00023157"/>
    </source>
</evidence>
<dbReference type="InterPro" id="IPR036249">
    <property type="entry name" value="Thioredoxin-like_sf"/>
</dbReference>
<dbReference type="Pfam" id="PF00085">
    <property type="entry name" value="Thioredoxin"/>
    <property type="match status" value="1"/>
</dbReference>
<evidence type="ECO:0000313" key="4">
    <source>
        <dbReference type="Proteomes" id="UP000789595"/>
    </source>
</evidence>
<comment type="caution">
    <text evidence="3">The sequence shown here is derived from an EMBL/GenBank/DDBJ whole genome shotgun (WGS) entry which is preliminary data.</text>
</comment>
<dbReference type="InterPro" id="IPR013766">
    <property type="entry name" value="Thioredoxin_domain"/>
</dbReference>
<dbReference type="PANTHER" id="PTHR46115">
    <property type="entry name" value="THIOREDOXIN-LIKE PROTEIN 1"/>
    <property type="match status" value="1"/>
</dbReference>
<reference evidence="3" key="1">
    <citation type="submission" date="2021-11" db="EMBL/GenBank/DDBJ databases">
        <authorList>
            <consortium name="Genoscope - CEA"/>
            <person name="William W."/>
        </authorList>
    </citation>
    <scope>NUCLEOTIDE SEQUENCE</scope>
</reference>
<dbReference type="InterPro" id="IPR019494">
    <property type="entry name" value="FIST_C"/>
</dbReference>
<keyword evidence="1" id="KW-1015">Disulfide bond</keyword>
<gene>
    <name evidence="3" type="ORF">PECAL_4P01520</name>
</gene>
<dbReference type="Gene3D" id="3.40.30.10">
    <property type="entry name" value="Glutaredoxin"/>
    <property type="match status" value="1"/>
</dbReference>
<name>A0A8J2SHX9_9STRA</name>
<dbReference type="InterPro" id="IPR013702">
    <property type="entry name" value="FIST_domain_N"/>
</dbReference>
<dbReference type="SUPFAM" id="SSF52833">
    <property type="entry name" value="Thioredoxin-like"/>
    <property type="match status" value="1"/>
</dbReference>
<dbReference type="OrthoDB" id="2121326at2759"/>
<dbReference type="InterPro" id="IPR017937">
    <property type="entry name" value="Thioredoxin_CS"/>
</dbReference>
<keyword evidence="4" id="KW-1185">Reference proteome</keyword>
<protein>
    <recommendedName>
        <fullName evidence="2">Thioredoxin domain-containing protein</fullName>
    </recommendedName>
</protein>
<dbReference type="Pfam" id="PF10442">
    <property type="entry name" value="FIST_C"/>
    <property type="match status" value="1"/>
</dbReference>
<dbReference type="CDD" id="cd02947">
    <property type="entry name" value="TRX_family"/>
    <property type="match status" value="1"/>
</dbReference>
<dbReference type="PROSITE" id="PS00194">
    <property type="entry name" value="THIOREDOXIN_1"/>
    <property type="match status" value="1"/>
</dbReference>
<dbReference type="Proteomes" id="UP000789595">
    <property type="component" value="Unassembled WGS sequence"/>
</dbReference>
<evidence type="ECO:0000313" key="3">
    <source>
        <dbReference type="EMBL" id="CAH0372988.1"/>
    </source>
</evidence>